<dbReference type="AlphaFoldDB" id="A0A2U3L293"/>
<organism evidence="1 2">
    <name type="scientific">Candidatus Desulfosporosinus infrequens</name>
    <dbReference type="NCBI Taxonomy" id="2043169"/>
    <lineage>
        <taxon>Bacteria</taxon>
        <taxon>Bacillati</taxon>
        <taxon>Bacillota</taxon>
        <taxon>Clostridia</taxon>
        <taxon>Eubacteriales</taxon>
        <taxon>Desulfitobacteriaceae</taxon>
        <taxon>Desulfosporosinus</taxon>
    </lineage>
</organism>
<protein>
    <submittedName>
        <fullName evidence="1">Uncharacterized protein</fullName>
    </submittedName>
</protein>
<accession>A0A2U3L293</accession>
<proteinExistence type="predicted"/>
<sequence>MHAMQTGTGANGVQTGTVLSCMPMHVNGEGSLDANSIHPLFVTRSAA</sequence>
<reference evidence="2" key="1">
    <citation type="submission" date="2018-02" db="EMBL/GenBank/DDBJ databases">
        <authorList>
            <person name="Hausmann B."/>
        </authorList>
    </citation>
    <scope>NUCLEOTIDE SEQUENCE [LARGE SCALE GENOMIC DNA]</scope>
    <source>
        <strain evidence="2">Peat soil MAG SbF1</strain>
    </source>
</reference>
<evidence type="ECO:0000313" key="2">
    <source>
        <dbReference type="Proteomes" id="UP000238916"/>
    </source>
</evidence>
<evidence type="ECO:0000313" key="1">
    <source>
        <dbReference type="EMBL" id="SPF45899.1"/>
    </source>
</evidence>
<gene>
    <name evidence="1" type="ORF">SBF1_3400002</name>
</gene>
<dbReference type="Proteomes" id="UP000238916">
    <property type="component" value="Unassembled WGS sequence"/>
</dbReference>
<name>A0A2U3L293_9FIRM</name>
<dbReference type="EMBL" id="OMOF01000269">
    <property type="protein sequence ID" value="SPF45899.1"/>
    <property type="molecule type" value="Genomic_DNA"/>
</dbReference>